<keyword evidence="2" id="KW-0732">Signal</keyword>
<name>A0A7T5R3T3_9BACT</name>
<gene>
    <name evidence="3" type="ORF">HYS17_04180</name>
</gene>
<evidence type="ECO:0000256" key="2">
    <source>
        <dbReference type="SAM" id="SignalP"/>
    </source>
</evidence>
<feature type="signal peptide" evidence="2">
    <location>
        <begin position="1"/>
        <end position="34"/>
    </location>
</feature>
<dbReference type="Proteomes" id="UP000595362">
    <property type="component" value="Chromosome"/>
</dbReference>
<dbReference type="Pfam" id="PF09476">
    <property type="entry name" value="Pilus_CpaD"/>
    <property type="match status" value="1"/>
</dbReference>
<evidence type="ECO:0000313" key="3">
    <source>
        <dbReference type="EMBL" id="QQG36974.1"/>
    </source>
</evidence>
<dbReference type="EMBL" id="CP066681">
    <property type="protein sequence ID" value="QQG36974.1"/>
    <property type="molecule type" value="Genomic_DNA"/>
</dbReference>
<dbReference type="PROSITE" id="PS51257">
    <property type="entry name" value="PROKAR_LIPOPROTEIN"/>
    <property type="match status" value="1"/>
</dbReference>
<feature type="compositionally biased region" description="Polar residues" evidence="1">
    <location>
        <begin position="210"/>
        <end position="223"/>
    </location>
</feature>
<organism evidence="3 4">
    <name type="scientific">Micavibrio aeruginosavorus</name>
    <dbReference type="NCBI Taxonomy" id="349221"/>
    <lineage>
        <taxon>Bacteria</taxon>
        <taxon>Pseudomonadati</taxon>
        <taxon>Bdellovibrionota</taxon>
        <taxon>Bdellovibrionia</taxon>
        <taxon>Bdellovibrionales</taxon>
        <taxon>Pseudobdellovibrionaceae</taxon>
        <taxon>Micavibrio</taxon>
    </lineage>
</organism>
<sequence>MNSPARFQKFAGLKKTVCLFAVMAAFGVSGCAIDTPTTVHAGKPQLVTENYSSTYQVAELGGAQFDEMANRYSRHGSGELEVIIGYDPHSRKNTAMKATDQLHRVLDELSRRGVKNVKGSILALENSGDQPEMIIGYKSINAEAPEGCDMIPGYYTMQAETDYDYKLGCSVNTIMARQVAHPEDLGGRAVNPDADGRRTGAMAEPYRAGQPNSGLSGAYSSTN</sequence>
<reference evidence="3 4" key="1">
    <citation type="submission" date="2020-07" db="EMBL/GenBank/DDBJ databases">
        <title>Huge and variable diversity of episymbiotic CPR bacteria and DPANN archaea in groundwater ecosystems.</title>
        <authorList>
            <person name="He C.Y."/>
            <person name="Keren R."/>
            <person name="Whittaker M."/>
            <person name="Farag I.F."/>
            <person name="Doudna J."/>
            <person name="Cate J.H.D."/>
            <person name="Banfield J.F."/>
        </authorList>
    </citation>
    <scope>NUCLEOTIDE SEQUENCE [LARGE SCALE GENOMIC DNA]</scope>
    <source>
        <strain evidence="3">NC_groundwater_70_Ag_B-0.1um_54_66</strain>
    </source>
</reference>
<feature type="region of interest" description="Disordered" evidence="1">
    <location>
        <begin position="185"/>
        <end position="223"/>
    </location>
</feature>
<proteinExistence type="predicted"/>
<evidence type="ECO:0000256" key="1">
    <source>
        <dbReference type="SAM" id="MobiDB-lite"/>
    </source>
</evidence>
<accession>A0A7T5R3T3</accession>
<feature type="chain" id="PRO_5032506024" description="Pilus assembly protein CpaD" evidence="2">
    <location>
        <begin position="35"/>
        <end position="223"/>
    </location>
</feature>
<protein>
    <recommendedName>
        <fullName evidence="5">Pilus assembly protein CpaD</fullName>
    </recommendedName>
</protein>
<dbReference type="InterPro" id="IPR019027">
    <property type="entry name" value="Pilus_biogenesis_CpaD-related"/>
</dbReference>
<evidence type="ECO:0008006" key="5">
    <source>
        <dbReference type="Google" id="ProtNLM"/>
    </source>
</evidence>
<dbReference type="AlphaFoldDB" id="A0A7T5R3T3"/>
<evidence type="ECO:0000313" key="4">
    <source>
        <dbReference type="Proteomes" id="UP000595362"/>
    </source>
</evidence>